<dbReference type="InterPro" id="IPR025662">
    <property type="entry name" value="Sigma_54_int_dom_ATP-bd_1"/>
</dbReference>
<dbReference type="PANTHER" id="PTHR32071">
    <property type="entry name" value="TRANSCRIPTIONAL REGULATORY PROTEIN"/>
    <property type="match status" value="1"/>
</dbReference>
<dbReference type="InterPro" id="IPR027417">
    <property type="entry name" value="P-loop_NTPase"/>
</dbReference>
<dbReference type="Pfam" id="PF02954">
    <property type="entry name" value="HTH_8"/>
    <property type="match status" value="1"/>
</dbReference>
<keyword evidence="4" id="KW-0238">DNA-binding</keyword>
<evidence type="ECO:0000259" key="7">
    <source>
        <dbReference type="PROSITE" id="PS50045"/>
    </source>
</evidence>
<dbReference type="CDD" id="cd00009">
    <property type="entry name" value="AAA"/>
    <property type="match status" value="1"/>
</dbReference>
<dbReference type="OrthoDB" id="9761705at2"/>
<keyword evidence="5" id="KW-0804">Transcription</keyword>
<feature type="region of interest" description="Disordered" evidence="6">
    <location>
        <begin position="578"/>
        <end position="598"/>
    </location>
</feature>
<evidence type="ECO:0000313" key="9">
    <source>
        <dbReference type="Proteomes" id="UP000006034"/>
    </source>
</evidence>
<evidence type="ECO:0000256" key="3">
    <source>
        <dbReference type="ARBA" id="ARBA00023015"/>
    </source>
</evidence>
<evidence type="ECO:0000256" key="6">
    <source>
        <dbReference type="SAM" id="MobiDB-lite"/>
    </source>
</evidence>
<protein>
    <recommendedName>
        <fullName evidence="7">Sigma-54 factor interaction domain-containing protein</fullName>
    </recommendedName>
</protein>
<dbReference type="GeneID" id="78087110"/>
<dbReference type="InterPro" id="IPR009057">
    <property type="entry name" value="Homeodomain-like_sf"/>
</dbReference>
<dbReference type="Pfam" id="PF00158">
    <property type="entry name" value="Sigma54_activat"/>
    <property type="match status" value="1"/>
</dbReference>
<comment type="caution">
    <text evidence="8">The sequence shown here is derived from an EMBL/GenBank/DDBJ whole genome shotgun (WGS) entry which is preliminary data.</text>
</comment>
<dbReference type="Gene3D" id="1.10.10.60">
    <property type="entry name" value="Homeodomain-like"/>
    <property type="match status" value="1"/>
</dbReference>
<dbReference type="GO" id="GO:0005524">
    <property type="term" value="F:ATP binding"/>
    <property type="evidence" value="ECO:0007669"/>
    <property type="project" value="UniProtKB-KW"/>
</dbReference>
<dbReference type="Gene3D" id="3.30.450.20">
    <property type="entry name" value="PAS domain"/>
    <property type="match status" value="1"/>
</dbReference>
<dbReference type="HOGENOM" id="CLU_000445_8_5_7"/>
<evidence type="ECO:0000256" key="4">
    <source>
        <dbReference type="ARBA" id="ARBA00023125"/>
    </source>
</evidence>
<evidence type="ECO:0000256" key="1">
    <source>
        <dbReference type="ARBA" id="ARBA00022741"/>
    </source>
</evidence>
<name>E5Y1M1_BILW3</name>
<dbReference type="STRING" id="563192.HMPREF0179_00092"/>
<keyword evidence="3" id="KW-0805">Transcription regulation</keyword>
<dbReference type="InterPro" id="IPR002197">
    <property type="entry name" value="HTH_Fis"/>
</dbReference>
<dbReference type="Pfam" id="PF25601">
    <property type="entry name" value="AAA_lid_14"/>
    <property type="match status" value="1"/>
</dbReference>
<sequence length="650" mass="71913">MPKHPFICAIVSDNSAAEQIELCQHSISSPVRIITTESSKCIVATKRVIEEGAAVIVSRGSVWSTIKKAFPLVPTLQTPITCCDAIEFLTKAKQYDTNIGVVSFPSHIAKMVTVAPHLGVSLTVHQVNNPDDIEKGCYEMRDKGMKVLVGGGHAVQWAQKLGLHGVLHTVSADGVIQVLNEADRILNAIISERSKDARVRTMLNALKDGAISLNEQGKILEYNLPAQKMFANGESTMKSIRTFLQDTGIIEAVQQQLTWSGESKKYEKKQYLCNIIPAYSNDIYCGASVIIQDASHIQSLEHKMRRELHAKGHVARYTLKDVVGHSAEMRSLVEHAELYANSPSSIFIYGESGTGKEIFAQGIHMASPFRNGPFVGINCTALPESLLESELFGYAEGAFTGAKKGGKVGLFEMAHNGTLFLDEIGEIPTSVQAKLLRVLEEKIVMRIGQERYIPINVRIVCATNKDLAELVRCGKFREDLFYRLNVLRLNLPPLRKHPEDIEELADSFLSWLPQSLSLPRPQISPEALAVLKLYHFPGNIRELRNVIERLVVIAKGREIRESDISRVLLMNEAPCGNSHKKAVTVPPSPSAPADANRRTKQSMLRAQINSTILQVLEETQGNKAETARRLGISPATLWRKLKEIAAQEKK</sequence>
<dbReference type="GO" id="GO:0043565">
    <property type="term" value="F:sequence-specific DNA binding"/>
    <property type="evidence" value="ECO:0007669"/>
    <property type="project" value="InterPro"/>
</dbReference>
<dbReference type="Proteomes" id="UP000006034">
    <property type="component" value="Unassembled WGS sequence"/>
</dbReference>
<dbReference type="InterPro" id="IPR025944">
    <property type="entry name" value="Sigma_54_int_dom_CS"/>
</dbReference>
<dbReference type="InterPro" id="IPR025943">
    <property type="entry name" value="Sigma_54_int_dom_ATP-bd_2"/>
</dbReference>
<dbReference type="PROSITE" id="PS00676">
    <property type="entry name" value="SIGMA54_INTERACT_2"/>
    <property type="match status" value="1"/>
</dbReference>
<dbReference type="PRINTS" id="PR01590">
    <property type="entry name" value="HTHFIS"/>
</dbReference>
<dbReference type="SUPFAM" id="SSF52540">
    <property type="entry name" value="P-loop containing nucleoside triphosphate hydrolases"/>
    <property type="match status" value="1"/>
</dbReference>
<organism evidence="8 9">
    <name type="scientific">Bilophila wadsworthia (strain 3_1_6)</name>
    <dbReference type="NCBI Taxonomy" id="563192"/>
    <lineage>
        <taxon>Bacteria</taxon>
        <taxon>Pseudomonadati</taxon>
        <taxon>Thermodesulfobacteriota</taxon>
        <taxon>Desulfovibrionia</taxon>
        <taxon>Desulfovibrionales</taxon>
        <taxon>Desulfovibrionaceae</taxon>
        <taxon>Bilophila</taxon>
    </lineage>
</organism>
<keyword evidence="1" id="KW-0547">Nucleotide-binding</keyword>
<evidence type="ECO:0000256" key="2">
    <source>
        <dbReference type="ARBA" id="ARBA00022840"/>
    </source>
</evidence>
<reference evidence="8 9" key="2">
    <citation type="submission" date="2013-04" db="EMBL/GenBank/DDBJ databases">
        <title>The Genome Sequence of Bilophila wadsworthia 3_1_6.</title>
        <authorList>
            <consortium name="The Broad Institute Genomics Platform"/>
            <person name="Earl A."/>
            <person name="Ward D."/>
            <person name="Feldgarden M."/>
            <person name="Gevers D."/>
            <person name="Sibley C."/>
            <person name="Strauss J."/>
            <person name="Allen-Vercoe E."/>
            <person name="Walker B."/>
            <person name="Young S."/>
            <person name="Zeng Q."/>
            <person name="Gargeya S."/>
            <person name="Fitzgerald M."/>
            <person name="Haas B."/>
            <person name="Abouelleil A."/>
            <person name="Allen A.W."/>
            <person name="Alvarado L."/>
            <person name="Arachchi H.M."/>
            <person name="Berlin A.M."/>
            <person name="Chapman S.B."/>
            <person name="Gainer-Dewar J."/>
            <person name="Goldberg J."/>
            <person name="Griggs A."/>
            <person name="Gujja S."/>
            <person name="Hansen M."/>
            <person name="Howarth C."/>
            <person name="Imamovic A."/>
            <person name="Ireland A."/>
            <person name="Larimer J."/>
            <person name="McCowan C."/>
            <person name="Murphy C."/>
            <person name="Pearson M."/>
            <person name="Poon T.W."/>
            <person name="Priest M."/>
            <person name="Roberts A."/>
            <person name="Saif S."/>
            <person name="Shea T."/>
            <person name="Sisk P."/>
            <person name="Sykes S."/>
            <person name="Wortman J."/>
            <person name="Nusbaum C."/>
            <person name="Birren B."/>
        </authorList>
    </citation>
    <scope>NUCLEOTIDE SEQUENCE [LARGE SCALE GENOMIC DNA]</scope>
    <source>
        <strain evidence="8 9">3_1_6</strain>
    </source>
</reference>
<dbReference type="PROSITE" id="PS50045">
    <property type="entry name" value="SIGMA54_INTERACT_4"/>
    <property type="match status" value="1"/>
</dbReference>
<dbReference type="Gene3D" id="3.40.50.10660">
    <property type="entry name" value="PrpR receptor domain-like"/>
    <property type="match status" value="1"/>
</dbReference>
<dbReference type="SUPFAM" id="SSF46689">
    <property type="entry name" value="Homeodomain-like"/>
    <property type="match status" value="1"/>
</dbReference>
<dbReference type="FunFam" id="3.40.50.300:FF:000006">
    <property type="entry name" value="DNA-binding transcriptional regulator NtrC"/>
    <property type="match status" value="1"/>
</dbReference>
<dbReference type="Gene3D" id="3.40.50.2300">
    <property type="match status" value="1"/>
</dbReference>
<dbReference type="InterPro" id="IPR010524">
    <property type="entry name" value="Sig_transdc_resp-reg_PrpR_N"/>
</dbReference>
<evidence type="ECO:0000256" key="5">
    <source>
        <dbReference type="ARBA" id="ARBA00023163"/>
    </source>
</evidence>
<dbReference type="SMART" id="SM00382">
    <property type="entry name" value="AAA"/>
    <property type="match status" value="1"/>
</dbReference>
<dbReference type="eggNOG" id="COG3829">
    <property type="taxonomic scope" value="Bacteria"/>
</dbReference>
<dbReference type="Gene3D" id="3.40.50.300">
    <property type="entry name" value="P-loop containing nucleotide triphosphate hydrolases"/>
    <property type="match status" value="1"/>
</dbReference>
<dbReference type="SUPFAM" id="SSF159800">
    <property type="entry name" value="PrpR receptor domain-like"/>
    <property type="match status" value="1"/>
</dbReference>
<gene>
    <name evidence="8" type="ORF">HMPREF0179_00092</name>
</gene>
<proteinExistence type="predicted"/>
<dbReference type="GO" id="GO:0006355">
    <property type="term" value="P:regulation of DNA-templated transcription"/>
    <property type="evidence" value="ECO:0007669"/>
    <property type="project" value="InterPro"/>
</dbReference>
<keyword evidence="2" id="KW-0067">ATP-binding</keyword>
<dbReference type="InterPro" id="IPR003593">
    <property type="entry name" value="AAA+_ATPase"/>
</dbReference>
<dbReference type="Pfam" id="PF06506">
    <property type="entry name" value="PrpR_N"/>
    <property type="match status" value="1"/>
</dbReference>
<dbReference type="PROSITE" id="PS00675">
    <property type="entry name" value="SIGMA54_INTERACT_1"/>
    <property type="match status" value="1"/>
</dbReference>
<dbReference type="EMBL" id="ADCP02000002">
    <property type="protein sequence ID" value="EFV46052.1"/>
    <property type="molecule type" value="Genomic_DNA"/>
</dbReference>
<feature type="domain" description="Sigma-54 factor interaction" evidence="7">
    <location>
        <begin position="322"/>
        <end position="552"/>
    </location>
</feature>
<dbReference type="GO" id="GO:0000156">
    <property type="term" value="F:phosphorelay response regulator activity"/>
    <property type="evidence" value="ECO:0007669"/>
    <property type="project" value="InterPro"/>
</dbReference>
<dbReference type="Gene3D" id="1.10.8.60">
    <property type="match status" value="1"/>
</dbReference>
<dbReference type="InterPro" id="IPR002078">
    <property type="entry name" value="Sigma_54_int"/>
</dbReference>
<keyword evidence="9" id="KW-1185">Reference proteome</keyword>
<dbReference type="InterPro" id="IPR058031">
    <property type="entry name" value="AAA_lid_NorR"/>
</dbReference>
<dbReference type="PROSITE" id="PS00688">
    <property type="entry name" value="SIGMA54_INTERACT_3"/>
    <property type="match status" value="1"/>
</dbReference>
<accession>E5Y1M1</accession>
<dbReference type="RefSeq" id="WP_005024009.1">
    <property type="nucleotide sequence ID" value="NZ_KE150239.1"/>
</dbReference>
<dbReference type="AlphaFoldDB" id="E5Y1M1"/>
<evidence type="ECO:0000313" key="8">
    <source>
        <dbReference type="EMBL" id="EFV46052.1"/>
    </source>
</evidence>
<reference evidence="8 9" key="1">
    <citation type="submission" date="2010-10" db="EMBL/GenBank/DDBJ databases">
        <authorList>
            <consortium name="The Broad Institute Genome Sequencing Platform"/>
            <person name="Ward D."/>
            <person name="Earl A."/>
            <person name="Feldgarden M."/>
            <person name="Young S.K."/>
            <person name="Gargeya S."/>
            <person name="Zeng Q."/>
            <person name="Alvarado L."/>
            <person name="Berlin A."/>
            <person name="Bochicchio J."/>
            <person name="Chapman S.B."/>
            <person name="Chen Z."/>
            <person name="Freedman E."/>
            <person name="Gellesch M."/>
            <person name="Goldberg J."/>
            <person name="Griggs A."/>
            <person name="Gujja S."/>
            <person name="Heilman E."/>
            <person name="Heiman D."/>
            <person name="Howarth C."/>
            <person name="Mehta T."/>
            <person name="Neiman D."/>
            <person name="Pearson M."/>
            <person name="Roberts A."/>
            <person name="Saif S."/>
            <person name="Shea T."/>
            <person name="Shenoy N."/>
            <person name="Sisk P."/>
            <person name="Stolte C."/>
            <person name="Sykes S."/>
            <person name="White J."/>
            <person name="Yandava C."/>
            <person name="Allen-Vercoe E."/>
            <person name="Sibley C."/>
            <person name="Ambrose C.E."/>
            <person name="Strauss J."/>
            <person name="Daigneault M."/>
            <person name="Haas B."/>
            <person name="Nusbaum C."/>
            <person name="Birren B."/>
        </authorList>
    </citation>
    <scope>NUCLEOTIDE SEQUENCE [LARGE SCALE GENOMIC DNA]</scope>
    <source>
        <strain evidence="8 9">3_1_6</strain>
    </source>
</reference>